<dbReference type="Pfam" id="PF13028">
    <property type="entry name" value="DUF3889"/>
    <property type="match status" value="1"/>
</dbReference>
<comment type="caution">
    <text evidence="1">The sequence shown here is derived from an EMBL/GenBank/DDBJ whole genome shotgun (WGS) entry which is preliminary data.</text>
</comment>
<evidence type="ECO:0000313" key="2">
    <source>
        <dbReference type="Proteomes" id="UP001589854"/>
    </source>
</evidence>
<gene>
    <name evidence="1" type="ORF">ACFFIX_11925</name>
</gene>
<reference evidence="1 2" key="1">
    <citation type="submission" date="2024-09" db="EMBL/GenBank/DDBJ databases">
        <authorList>
            <person name="Sun Q."/>
            <person name="Mori K."/>
        </authorList>
    </citation>
    <scope>NUCLEOTIDE SEQUENCE [LARGE SCALE GENOMIC DNA]</scope>
    <source>
        <strain evidence="1 2">CCM 7228</strain>
    </source>
</reference>
<dbReference type="RefSeq" id="WP_378934186.1">
    <property type="nucleotide sequence ID" value="NZ_JBHLVO010000008.1"/>
</dbReference>
<sequence length="113" mass="13077">MKHENSSSKLIVFLFSALLILSVSTNVYGEMHQDPNYEKWSKIALSALKKEYKDAEFTDYKYVGRQEVSEEEAKDVFRVRVNQNGESFTAQVDIVLNPKKNELITVKIVKMQE</sequence>
<dbReference type="InterPro" id="IPR024987">
    <property type="entry name" value="DUF3889"/>
</dbReference>
<name>A0ABV6GEQ4_9BACI</name>
<protein>
    <submittedName>
        <fullName evidence="1">DUF3889 domain-containing protein</fullName>
    </submittedName>
</protein>
<dbReference type="EMBL" id="JBHLVO010000008">
    <property type="protein sequence ID" value="MFC0272161.1"/>
    <property type="molecule type" value="Genomic_DNA"/>
</dbReference>
<evidence type="ECO:0000313" key="1">
    <source>
        <dbReference type="EMBL" id="MFC0272161.1"/>
    </source>
</evidence>
<proteinExistence type="predicted"/>
<dbReference type="Proteomes" id="UP001589854">
    <property type="component" value="Unassembled WGS sequence"/>
</dbReference>
<accession>A0ABV6GEQ4</accession>
<keyword evidence="2" id="KW-1185">Reference proteome</keyword>
<organism evidence="1 2">
    <name type="scientific">Metabacillus herbersteinensis</name>
    <dbReference type="NCBI Taxonomy" id="283816"/>
    <lineage>
        <taxon>Bacteria</taxon>
        <taxon>Bacillati</taxon>
        <taxon>Bacillota</taxon>
        <taxon>Bacilli</taxon>
        <taxon>Bacillales</taxon>
        <taxon>Bacillaceae</taxon>
        <taxon>Metabacillus</taxon>
    </lineage>
</organism>
<dbReference type="Gene3D" id="3.10.450.390">
    <property type="entry name" value="Protein of unknown function DUF3889"/>
    <property type="match status" value="1"/>
</dbReference>